<reference evidence="3" key="1">
    <citation type="journal article" date="2019" name="Int. J. Syst. Evol. Microbiol.">
        <title>The Global Catalogue of Microorganisms (GCM) 10K type strain sequencing project: providing services to taxonomists for standard genome sequencing and annotation.</title>
        <authorList>
            <consortium name="The Broad Institute Genomics Platform"/>
            <consortium name="The Broad Institute Genome Sequencing Center for Infectious Disease"/>
            <person name="Wu L."/>
            <person name="Ma J."/>
        </authorList>
    </citation>
    <scope>NUCLEOTIDE SEQUENCE [LARGE SCALE GENOMIC DNA]</scope>
    <source>
        <strain evidence="3">CCUG 53519</strain>
    </source>
</reference>
<comment type="caution">
    <text evidence="2">The sequence shown here is derived from an EMBL/GenBank/DDBJ whole genome shotgun (WGS) entry which is preliminary data.</text>
</comment>
<dbReference type="Pfam" id="PF02498">
    <property type="entry name" value="Bro-N"/>
    <property type="match status" value="1"/>
</dbReference>
<evidence type="ECO:0000313" key="3">
    <source>
        <dbReference type="Proteomes" id="UP001597169"/>
    </source>
</evidence>
<evidence type="ECO:0000313" key="2">
    <source>
        <dbReference type="EMBL" id="MFD1126596.1"/>
    </source>
</evidence>
<proteinExistence type="predicted"/>
<dbReference type="Proteomes" id="UP001597169">
    <property type="component" value="Unassembled WGS sequence"/>
</dbReference>
<organism evidence="2 3">
    <name type="scientific">Paenibacillus provencensis</name>
    <dbReference type="NCBI Taxonomy" id="441151"/>
    <lineage>
        <taxon>Bacteria</taxon>
        <taxon>Bacillati</taxon>
        <taxon>Bacillota</taxon>
        <taxon>Bacilli</taxon>
        <taxon>Bacillales</taxon>
        <taxon>Paenibacillaceae</taxon>
        <taxon>Paenibacillus</taxon>
    </lineage>
</organism>
<protein>
    <submittedName>
        <fullName evidence="2">Phage antirepressor KilAC domain-containing protein</fullName>
    </submittedName>
</protein>
<gene>
    <name evidence="2" type="ORF">ACFQ3J_00210</name>
</gene>
<dbReference type="EMBL" id="JBHTKX010000001">
    <property type="protein sequence ID" value="MFD1126596.1"/>
    <property type="molecule type" value="Genomic_DNA"/>
</dbReference>
<sequence length="252" mass="28430">MNPIQSFMYGQSHIRTLTIQNEPWFVAKDVCDVLDIGNVGQAISRLDSDEKADVILNDGRQDRLQTAINEPGLYTLILGSRKPEAKQFKRWITHEVIPSIRKHGAYMTTETLEKAILNPDFLINLAGELKKEQEKSRALEQQIHQVKPKVLFAEAVEGSSNSILIGQLATILKQNGVNIGQNRLFGRLREEGFLCKAGDRKNLPTQRAMDMDLFEVQERTVGGSSETKVRFTTRVTGRGQIYFLNKFKGDIA</sequence>
<dbReference type="PANTHER" id="PTHR36180:SF2">
    <property type="entry name" value="BRO FAMILY PROTEIN"/>
    <property type="match status" value="1"/>
</dbReference>
<dbReference type="PANTHER" id="PTHR36180">
    <property type="entry name" value="DNA-BINDING PROTEIN-RELATED-RELATED"/>
    <property type="match status" value="1"/>
</dbReference>
<dbReference type="InterPro" id="IPR005039">
    <property type="entry name" value="Ant_C"/>
</dbReference>
<dbReference type="Pfam" id="PF03374">
    <property type="entry name" value="ANT"/>
    <property type="match status" value="1"/>
</dbReference>
<keyword evidence="3" id="KW-1185">Reference proteome</keyword>
<dbReference type="PROSITE" id="PS51750">
    <property type="entry name" value="BRO_N"/>
    <property type="match status" value="1"/>
</dbReference>
<dbReference type="SMART" id="SM01040">
    <property type="entry name" value="Bro-N"/>
    <property type="match status" value="1"/>
</dbReference>
<evidence type="ECO:0000259" key="1">
    <source>
        <dbReference type="PROSITE" id="PS51750"/>
    </source>
</evidence>
<dbReference type="RefSeq" id="WP_379292249.1">
    <property type="nucleotide sequence ID" value="NZ_JBHTKX010000001.1"/>
</dbReference>
<accession>A0ABW3PNQ3</accession>
<name>A0ABW3PNQ3_9BACL</name>
<dbReference type="InterPro" id="IPR003497">
    <property type="entry name" value="BRO_N_domain"/>
</dbReference>
<feature type="domain" description="Bro-N" evidence="1">
    <location>
        <begin position="1"/>
        <end position="104"/>
    </location>
</feature>